<accession>A0A6V7TP44</accession>
<reference evidence="1 2" key="1">
    <citation type="submission" date="2020-08" db="EMBL/GenBank/DDBJ databases">
        <authorList>
            <person name="Koutsovoulos G."/>
            <person name="Danchin GJ E."/>
        </authorList>
    </citation>
    <scope>NUCLEOTIDE SEQUENCE [LARGE SCALE GENOMIC DNA]</scope>
</reference>
<comment type="caution">
    <text evidence="1">The sequence shown here is derived from an EMBL/GenBank/DDBJ whole genome shotgun (WGS) entry which is preliminary data.</text>
</comment>
<dbReference type="AlphaFoldDB" id="A0A6V7TP44"/>
<organism evidence="1 2">
    <name type="scientific">Meloidogyne enterolobii</name>
    <name type="common">Root-knot nematode worm</name>
    <name type="synonym">Meloidogyne mayaguensis</name>
    <dbReference type="NCBI Taxonomy" id="390850"/>
    <lineage>
        <taxon>Eukaryota</taxon>
        <taxon>Metazoa</taxon>
        <taxon>Ecdysozoa</taxon>
        <taxon>Nematoda</taxon>
        <taxon>Chromadorea</taxon>
        <taxon>Rhabditida</taxon>
        <taxon>Tylenchina</taxon>
        <taxon>Tylenchomorpha</taxon>
        <taxon>Tylenchoidea</taxon>
        <taxon>Meloidogynidae</taxon>
        <taxon>Meloidogyninae</taxon>
        <taxon>Meloidogyne</taxon>
    </lineage>
</organism>
<dbReference type="SUPFAM" id="SSF110014">
    <property type="entry name" value="Her-1"/>
    <property type="match status" value="1"/>
</dbReference>
<evidence type="ECO:0000313" key="1">
    <source>
        <dbReference type="EMBL" id="CAD2129672.1"/>
    </source>
</evidence>
<sequence>MIEEGIINCCNNKWSNCCRERLKDDKHLICLGLKNELAIKMGICLEKYFYGNNSIIERRGSTNIFNFKLIFKNK</sequence>
<proteinExistence type="predicted"/>
<name>A0A6V7TP44_MELEN</name>
<dbReference type="Proteomes" id="UP000580250">
    <property type="component" value="Unassembled WGS sequence"/>
</dbReference>
<dbReference type="OrthoDB" id="10436175at2759"/>
<protein>
    <submittedName>
        <fullName evidence="1">Uncharacterized protein</fullName>
    </submittedName>
</protein>
<dbReference type="EMBL" id="CAJEWN010000008">
    <property type="protein sequence ID" value="CAD2129672.1"/>
    <property type="molecule type" value="Genomic_DNA"/>
</dbReference>
<dbReference type="InterPro" id="IPR036341">
    <property type="entry name" value="Her-1_sf"/>
</dbReference>
<gene>
    <name evidence="1" type="ORF">MENT_LOCUS2711</name>
</gene>
<evidence type="ECO:0000313" key="2">
    <source>
        <dbReference type="Proteomes" id="UP000580250"/>
    </source>
</evidence>